<keyword evidence="2" id="KW-1185">Reference proteome</keyword>
<proteinExistence type="predicted"/>
<protein>
    <submittedName>
        <fullName evidence="1">Uncharacterized protein</fullName>
    </submittedName>
</protein>
<name>A0AAU0Q0A6_9CORY</name>
<evidence type="ECO:0000313" key="1">
    <source>
        <dbReference type="EMBL" id="WPF25259.1"/>
    </source>
</evidence>
<dbReference type="AlphaFoldDB" id="A0AAU0Q0A6"/>
<reference evidence="1 2" key="1">
    <citation type="submission" date="2023-10" db="EMBL/GenBank/DDBJ databases">
        <title>complete genome sequence of Corynebacterium pseudokroppenstedtii P15-C1.</title>
        <authorList>
            <person name="Bruggemann H."/>
            <person name="Poehlein A."/>
        </authorList>
    </citation>
    <scope>NUCLEOTIDE SEQUENCE [LARGE SCALE GENOMIC DNA]</scope>
    <source>
        <strain evidence="1 2">P15_C1</strain>
    </source>
</reference>
<dbReference type="Proteomes" id="UP001174314">
    <property type="component" value="Chromosome"/>
</dbReference>
<evidence type="ECO:0000313" key="2">
    <source>
        <dbReference type="Proteomes" id="UP001174314"/>
    </source>
</evidence>
<organism evidence="1 2">
    <name type="scientific">Corynebacterium pseudokroppenstedtii</name>
    <dbReference type="NCBI Taxonomy" id="2804917"/>
    <lineage>
        <taxon>Bacteria</taxon>
        <taxon>Bacillati</taxon>
        <taxon>Actinomycetota</taxon>
        <taxon>Actinomycetes</taxon>
        <taxon>Mycobacteriales</taxon>
        <taxon>Corynebacteriaceae</taxon>
        <taxon>Corynebacterium</taxon>
    </lineage>
</organism>
<dbReference type="RefSeq" id="WP_221924192.1">
    <property type="nucleotide sequence ID" value="NZ_CP137757.1"/>
</dbReference>
<sequence length="49" mass="5343">MFTLLGPFSGRVAFLPDFLDNGEDGGMPNDHRLGFVFISGDVLTLDLPM</sequence>
<dbReference type="EMBL" id="CP137757">
    <property type="protein sequence ID" value="WPF25259.1"/>
    <property type="molecule type" value="Genomic_DNA"/>
</dbReference>
<gene>
    <name evidence="1" type="ORF">Q0N40_01515</name>
</gene>
<accession>A0AAU0Q0A6</accession>
<dbReference type="KEGG" id="cpsk:Q0N40_01515"/>